<feature type="binding site" evidence="2">
    <location>
        <position position="207"/>
    </location>
    <ligand>
        <name>substrate</name>
    </ligand>
</feature>
<dbReference type="Gene3D" id="1.20.5.100">
    <property type="entry name" value="Cytochrome c1, transmembrane anchor, C-terminal"/>
    <property type="match status" value="1"/>
</dbReference>
<feature type="domain" description="UDP-glucose/GDP-mannose dehydrogenase N-terminal" evidence="4">
    <location>
        <begin position="1"/>
        <end position="179"/>
    </location>
</feature>
<dbReference type="EMBL" id="FMXM01000002">
    <property type="protein sequence ID" value="SDA38410.1"/>
    <property type="molecule type" value="Genomic_DNA"/>
</dbReference>
<reference evidence="5 6" key="1">
    <citation type="submission" date="2016-10" db="EMBL/GenBank/DDBJ databases">
        <authorList>
            <person name="de Groot N.N."/>
        </authorList>
    </citation>
    <scope>NUCLEOTIDE SEQUENCE [LARGE SCALE GENOMIC DNA]</scope>
    <source>
        <strain evidence="5 6">CGMCC 1.12097</strain>
    </source>
</reference>
<feature type="binding site" evidence="2">
    <location>
        <begin position="152"/>
        <end position="155"/>
    </location>
    <ligand>
        <name>substrate</name>
    </ligand>
</feature>
<dbReference type="SUPFAM" id="SSF51735">
    <property type="entry name" value="NAD(P)-binding Rossmann-fold domains"/>
    <property type="match status" value="1"/>
</dbReference>
<dbReference type="PROSITE" id="PS51257">
    <property type="entry name" value="PROKAR_LIPOPROTEIN"/>
    <property type="match status" value="1"/>
</dbReference>
<dbReference type="STRING" id="1165689.SAMN02927914_00031"/>
<dbReference type="InterPro" id="IPR036291">
    <property type="entry name" value="NAD(P)-bd_dom_sf"/>
</dbReference>
<accession>A0A1G5UXR5</accession>
<name>A0A1G5UXR5_9HYPH</name>
<keyword evidence="3" id="KW-0520">NAD</keyword>
<dbReference type="Pfam" id="PF03721">
    <property type="entry name" value="UDPG_MGDP_dh_N"/>
    <property type="match status" value="1"/>
</dbReference>
<dbReference type="InterPro" id="IPR001732">
    <property type="entry name" value="UDP-Glc/GDP-Man_DH_N"/>
</dbReference>
<dbReference type="GO" id="GO:0003979">
    <property type="term" value="F:UDP-glucose 6-dehydrogenase activity"/>
    <property type="evidence" value="ECO:0007669"/>
    <property type="project" value="InterPro"/>
</dbReference>
<dbReference type="AlphaFoldDB" id="A0A1G5UXR5"/>
<feature type="binding site" evidence="3">
    <location>
        <position position="86"/>
    </location>
    <ligand>
        <name>NAD(+)</name>
        <dbReference type="ChEBI" id="CHEBI:57540"/>
    </ligand>
</feature>
<dbReference type="PIRSF" id="PIRSF000124">
    <property type="entry name" value="UDPglc_GDPman_dh"/>
    <property type="match status" value="1"/>
</dbReference>
<evidence type="ECO:0000259" key="4">
    <source>
        <dbReference type="Pfam" id="PF03721"/>
    </source>
</evidence>
<dbReference type="PANTHER" id="PTHR43750:SF3">
    <property type="entry name" value="UDP-GLUCOSE 6-DEHYDROGENASE TUAD"/>
    <property type="match status" value="1"/>
</dbReference>
<protein>
    <recommendedName>
        <fullName evidence="1">UDP-glucose 6-dehydrogenase</fullName>
    </recommendedName>
</protein>
<evidence type="ECO:0000313" key="6">
    <source>
        <dbReference type="Proteomes" id="UP000198588"/>
    </source>
</evidence>
<feature type="binding site" evidence="3">
    <location>
        <position position="122"/>
    </location>
    <ligand>
        <name>NAD(+)</name>
        <dbReference type="ChEBI" id="CHEBI:57540"/>
    </ligand>
</feature>
<evidence type="ECO:0000313" key="5">
    <source>
        <dbReference type="EMBL" id="SDA38410.1"/>
    </source>
</evidence>
<dbReference type="InterPro" id="IPR017476">
    <property type="entry name" value="UDP-Glc/GDP-Man"/>
</dbReference>
<gene>
    <name evidence="5" type="ORF">SAMN02927914_00031</name>
</gene>
<organism evidence="5 6">
    <name type="scientific">Mesorhizobium qingshengii</name>
    <dbReference type="NCBI Taxonomy" id="1165689"/>
    <lineage>
        <taxon>Bacteria</taxon>
        <taxon>Pseudomonadati</taxon>
        <taxon>Pseudomonadota</taxon>
        <taxon>Alphaproteobacteria</taxon>
        <taxon>Hyphomicrobiales</taxon>
        <taxon>Phyllobacteriaceae</taxon>
        <taxon>Mesorhizobium</taxon>
    </lineage>
</organism>
<proteinExistence type="predicted"/>
<dbReference type="Gene3D" id="3.40.50.720">
    <property type="entry name" value="NAD(P)-binding Rossmann-like Domain"/>
    <property type="match status" value="1"/>
</dbReference>
<dbReference type="GO" id="GO:0051287">
    <property type="term" value="F:NAD binding"/>
    <property type="evidence" value="ECO:0007669"/>
    <property type="project" value="InterPro"/>
</dbReference>
<evidence type="ECO:0000256" key="1">
    <source>
        <dbReference type="ARBA" id="ARBA00015132"/>
    </source>
</evidence>
<dbReference type="InterPro" id="IPR028357">
    <property type="entry name" value="UDPglc_DH_bac"/>
</dbReference>
<dbReference type="RefSeq" id="WP_091574531.1">
    <property type="nucleotide sequence ID" value="NZ_FMXM01000002.1"/>
</dbReference>
<feature type="binding site" evidence="3">
    <location>
        <position position="35"/>
    </location>
    <ligand>
        <name>NAD(+)</name>
        <dbReference type="ChEBI" id="CHEBI:57540"/>
    </ligand>
</feature>
<sequence>MRITIVGVGYVGLVTGACFAELGNDVICVDSNAARVRSLIDGVIPIYEPGLQEIVQRNFAAHRLMFADQLGPHVRGADVVFLAVGTPRQPGDGEADLSEIFSAAREIASHAADGLVLVTKSTVPVETGTRVEHLIRSMRPDLKCAVVSNPEFLKEGTAIADFMSPDRVVVGADEDWAALRIAELYFPLSQKGVPMIVTGRNAAEVIKYAANAFLAAKI</sequence>
<dbReference type="PANTHER" id="PTHR43750">
    <property type="entry name" value="UDP-GLUCOSE 6-DEHYDROGENASE TUAD"/>
    <property type="match status" value="1"/>
</dbReference>
<dbReference type="Proteomes" id="UP000198588">
    <property type="component" value="Unassembled WGS sequence"/>
</dbReference>
<evidence type="ECO:0000256" key="2">
    <source>
        <dbReference type="PIRSR" id="PIRSR500134-2"/>
    </source>
</evidence>
<feature type="binding site" evidence="3">
    <location>
        <position position="30"/>
    </location>
    <ligand>
        <name>NAD(+)</name>
        <dbReference type="ChEBI" id="CHEBI:57540"/>
    </ligand>
</feature>
<dbReference type="NCBIfam" id="TIGR03026">
    <property type="entry name" value="NDP-sugDHase"/>
    <property type="match status" value="1"/>
</dbReference>
<dbReference type="OrthoDB" id="9803238at2"/>
<feature type="binding site" evidence="3">
    <location>
        <position position="155"/>
    </location>
    <ligand>
        <name>NAD(+)</name>
        <dbReference type="ChEBI" id="CHEBI:57540"/>
    </ligand>
</feature>
<dbReference type="GO" id="GO:0000271">
    <property type="term" value="P:polysaccharide biosynthetic process"/>
    <property type="evidence" value="ECO:0007669"/>
    <property type="project" value="InterPro"/>
</dbReference>
<evidence type="ECO:0000256" key="3">
    <source>
        <dbReference type="PIRSR" id="PIRSR500134-3"/>
    </source>
</evidence>
<dbReference type="PIRSF" id="PIRSF500134">
    <property type="entry name" value="UDPglc_DH_bac"/>
    <property type="match status" value="1"/>
</dbReference>